<evidence type="ECO:0000256" key="1">
    <source>
        <dbReference type="SAM" id="Coils"/>
    </source>
</evidence>
<organism evidence="2 3">
    <name type="scientific">Paenibacillus haidiansis</name>
    <dbReference type="NCBI Taxonomy" id="1574488"/>
    <lineage>
        <taxon>Bacteria</taxon>
        <taxon>Bacillati</taxon>
        <taxon>Bacillota</taxon>
        <taxon>Bacilli</taxon>
        <taxon>Bacillales</taxon>
        <taxon>Paenibacillaceae</taxon>
        <taxon>Paenibacillus</taxon>
    </lineage>
</organism>
<proteinExistence type="predicted"/>
<evidence type="ECO:0000313" key="2">
    <source>
        <dbReference type="EMBL" id="MEF2969324.1"/>
    </source>
</evidence>
<evidence type="ECO:0000313" key="3">
    <source>
        <dbReference type="Proteomes" id="UP001306950"/>
    </source>
</evidence>
<dbReference type="EMBL" id="JAZHPZ010000030">
    <property type="protein sequence ID" value="MEF2969324.1"/>
    <property type="molecule type" value="Genomic_DNA"/>
</dbReference>
<name>A0ABU7VZX0_9BACL</name>
<feature type="coiled-coil region" evidence="1">
    <location>
        <begin position="4"/>
        <end position="31"/>
    </location>
</feature>
<gene>
    <name evidence="2" type="ORF">V3851_26495</name>
</gene>
<keyword evidence="1" id="KW-0175">Coiled coil</keyword>
<dbReference type="Proteomes" id="UP001306950">
    <property type="component" value="Unassembled WGS sequence"/>
</dbReference>
<comment type="caution">
    <text evidence="2">The sequence shown here is derived from an EMBL/GenBank/DDBJ whole genome shotgun (WGS) entry which is preliminary data.</text>
</comment>
<reference evidence="2 3" key="1">
    <citation type="submission" date="2024-02" db="EMBL/GenBank/DDBJ databases">
        <title>A nitrogen-fixing paenibacillus bacterium.</title>
        <authorList>
            <person name="Zhang W.L."/>
            <person name="Chen S.F."/>
        </authorList>
    </citation>
    <scope>NUCLEOTIDE SEQUENCE [LARGE SCALE GENOMIC DNA]</scope>
    <source>
        <strain evidence="2 3">M1</strain>
    </source>
</reference>
<keyword evidence="3" id="KW-1185">Reference proteome</keyword>
<dbReference type="RefSeq" id="WP_281281607.1">
    <property type="nucleotide sequence ID" value="NZ_JAZHPZ010000030.1"/>
</dbReference>
<accession>A0ABU7VZX0</accession>
<sequence length="42" mass="4609">MSNVTELEAKVKEQNEALQGLEKRTAALERLANVTGNQTPPE</sequence>
<protein>
    <submittedName>
        <fullName evidence="2">Uncharacterized protein</fullName>
    </submittedName>
</protein>